<dbReference type="InterPro" id="IPR002220">
    <property type="entry name" value="DapA-like"/>
</dbReference>
<comment type="similarity">
    <text evidence="1 4">Belongs to the DapA family.</text>
</comment>
<name>A0ABY6YYY7_9BACL</name>
<keyword evidence="6" id="KW-1185">Reference proteome</keyword>
<dbReference type="InterPro" id="IPR013785">
    <property type="entry name" value="Aldolase_TIM"/>
</dbReference>
<dbReference type="Pfam" id="PF00701">
    <property type="entry name" value="DHDPS"/>
    <property type="match status" value="1"/>
</dbReference>
<evidence type="ECO:0000256" key="1">
    <source>
        <dbReference type="ARBA" id="ARBA00007592"/>
    </source>
</evidence>
<sequence length="301" mass="33120">MKPEGREIHVACITPTDDQGLVDFQRLERKVEWLKGYTQVTGISVLGSTGEGPSLSPRMRGQVRRHVALLKSPEMLLSSGVFGCSVDEVLEEIEDAAESGVDVVLLPPPFYYSMNSKEVYHFYLNVCDKSLLPLIIYNIPSFTKVSIPEDVVQELASHNQVAGIKDSSRDFAYFQRVVNRTRTLEFKVLTGSDDMLLASTIVGGHGTICASANIVPHVISDLYRAIDDENWVLARELQTSLADLGDICRSLGGFRGWKLAQELMGAGSRNVFSPSLSALKDDSRLSSTLSQYSLLWNTAGS</sequence>
<evidence type="ECO:0000256" key="4">
    <source>
        <dbReference type="PIRNR" id="PIRNR001365"/>
    </source>
</evidence>
<evidence type="ECO:0000256" key="2">
    <source>
        <dbReference type="ARBA" id="ARBA00023239"/>
    </source>
</evidence>
<dbReference type="PANTHER" id="PTHR12128">
    <property type="entry name" value="DIHYDRODIPICOLINATE SYNTHASE"/>
    <property type="match status" value="1"/>
</dbReference>
<protein>
    <submittedName>
        <fullName evidence="5">Dihydrodipicolinate synthase family protein</fullName>
    </submittedName>
</protein>
<dbReference type="Gene3D" id="3.20.20.70">
    <property type="entry name" value="Aldolase class I"/>
    <property type="match status" value="1"/>
</dbReference>
<dbReference type="SMART" id="SM01130">
    <property type="entry name" value="DHDPS"/>
    <property type="match status" value="1"/>
</dbReference>
<dbReference type="PIRSF" id="PIRSF001365">
    <property type="entry name" value="DHDPS"/>
    <property type="match status" value="1"/>
</dbReference>
<reference evidence="5" key="1">
    <citation type="submission" date="2022-08" db="EMBL/GenBank/DDBJ databases">
        <title>Alicyclobacillus dauci DSM2870, complete genome.</title>
        <authorList>
            <person name="Wang Q."/>
            <person name="Cai R."/>
            <person name="Wang Z."/>
        </authorList>
    </citation>
    <scope>NUCLEOTIDE SEQUENCE</scope>
    <source>
        <strain evidence="5">DSM 28700</strain>
    </source>
</reference>
<dbReference type="InterPro" id="IPR020625">
    <property type="entry name" value="Schiff_base-form_aldolases_AS"/>
</dbReference>
<organism evidence="5 6">
    <name type="scientific">Alicyclobacillus dauci</name>
    <dbReference type="NCBI Taxonomy" id="1475485"/>
    <lineage>
        <taxon>Bacteria</taxon>
        <taxon>Bacillati</taxon>
        <taxon>Bacillota</taxon>
        <taxon>Bacilli</taxon>
        <taxon>Bacillales</taxon>
        <taxon>Alicyclobacillaceae</taxon>
        <taxon>Alicyclobacillus</taxon>
    </lineage>
</organism>
<evidence type="ECO:0000313" key="5">
    <source>
        <dbReference type="EMBL" id="WAH35186.1"/>
    </source>
</evidence>
<dbReference type="Proteomes" id="UP001164803">
    <property type="component" value="Chromosome"/>
</dbReference>
<dbReference type="PROSITE" id="PS00666">
    <property type="entry name" value="DHDPS_2"/>
    <property type="match status" value="1"/>
</dbReference>
<dbReference type="SUPFAM" id="SSF51569">
    <property type="entry name" value="Aldolase"/>
    <property type="match status" value="1"/>
</dbReference>
<accession>A0ABY6YYY7</accession>
<keyword evidence="3" id="KW-0704">Schiff base</keyword>
<keyword evidence="2 4" id="KW-0456">Lyase</keyword>
<dbReference type="EMBL" id="CP104064">
    <property type="protein sequence ID" value="WAH35186.1"/>
    <property type="molecule type" value="Genomic_DNA"/>
</dbReference>
<dbReference type="CDD" id="cd00408">
    <property type="entry name" value="DHDPS-like"/>
    <property type="match status" value="1"/>
</dbReference>
<evidence type="ECO:0000256" key="3">
    <source>
        <dbReference type="ARBA" id="ARBA00023270"/>
    </source>
</evidence>
<proteinExistence type="inferred from homology"/>
<evidence type="ECO:0000313" key="6">
    <source>
        <dbReference type="Proteomes" id="UP001164803"/>
    </source>
</evidence>
<gene>
    <name evidence="5" type="ORF">NZD86_12770</name>
</gene>
<dbReference type="RefSeq" id="WP_268042161.1">
    <property type="nucleotide sequence ID" value="NZ_CP104064.1"/>
</dbReference>
<dbReference type="PRINTS" id="PR00146">
    <property type="entry name" value="DHPICSNTHASE"/>
</dbReference>
<dbReference type="PANTHER" id="PTHR12128:SF66">
    <property type="entry name" value="4-HYDROXY-2-OXOGLUTARATE ALDOLASE, MITOCHONDRIAL"/>
    <property type="match status" value="1"/>
</dbReference>